<feature type="signal peptide" evidence="1">
    <location>
        <begin position="1"/>
        <end position="21"/>
    </location>
</feature>
<protein>
    <submittedName>
        <fullName evidence="2">Uncharacterized protein</fullName>
    </submittedName>
</protein>
<evidence type="ECO:0000256" key="1">
    <source>
        <dbReference type="SAM" id="SignalP"/>
    </source>
</evidence>
<gene>
    <name evidence="2" type="ORF">GNT65_03255</name>
</gene>
<dbReference type="EMBL" id="WRPA01000002">
    <property type="protein sequence ID" value="MXR67693.1"/>
    <property type="molecule type" value="Genomic_DNA"/>
</dbReference>
<keyword evidence="1" id="KW-0732">Signal</keyword>
<dbReference type="RefSeq" id="WP_160793690.1">
    <property type="nucleotide sequence ID" value="NZ_WRPA01000002.1"/>
</dbReference>
<name>A0A6L7HU54_9GAMM</name>
<dbReference type="AlphaFoldDB" id="A0A6L7HU54"/>
<accession>A0A6L7HU54</accession>
<dbReference type="Gene3D" id="2.60.40.3700">
    <property type="match status" value="1"/>
</dbReference>
<evidence type="ECO:0000313" key="3">
    <source>
        <dbReference type="Proteomes" id="UP000474778"/>
    </source>
</evidence>
<feature type="chain" id="PRO_5027058409" evidence="1">
    <location>
        <begin position="22"/>
        <end position="189"/>
    </location>
</feature>
<dbReference type="InterPro" id="IPR047808">
    <property type="entry name" value="CueP-like"/>
</dbReference>
<keyword evidence="3" id="KW-1185">Reference proteome</keyword>
<sequence length="189" mass="20941">MLKLIFISSLLALGANSPAHSQTLIDAKSFKQLSYKEAVLEAHKLYKNNQGIMVKVLPNEVIASFADGTSATVGIPKDKFFLSIAPFLTNTHPCTNHVPTGCTGELVGEKMHMSAVDVNTGEEILNQMVTTQHDGFIDFWVPRNRELAFTFHYGDKNGIYREAKEVLSTYGNSRTCITTMQLSLNKTKQ</sequence>
<evidence type="ECO:0000313" key="2">
    <source>
        <dbReference type="EMBL" id="MXR67693.1"/>
    </source>
</evidence>
<dbReference type="NCBIfam" id="NF038094">
    <property type="entry name" value="CueP_fam"/>
    <property type="match status" value="1"/>
</dbReference>
<comment type="caution">
    <text evidence="2">The sequence shown here is derived from an EMBL/GenBank/DDBJ whole genome shotgun (WGS) entry which is preliminary data.</text>
</comment>
<dbReference type="Proteomes" id="UP000474778">
    <property type="component" value="Unassembled WGS sequence"/>
</dbReference>
<proteinExistence type="predicted"/>
<organism evidence="2 3">
    <name type="scientific">Shewanella insulae</name>
    <dbReference type="NCBI Taxonomy" id="2681496"/>
    <lineage>
        <taxon>Bacteria</taxon>
        <taxon>Pseudomonadati</taxon>
        <taxon>Pseudomonadota</taxon>
        <taxon>Gammaproteobacteria</taxon>
        <taxon>Alteromonadales</taxon>
        <taxon>Shewanellaceae</taxon>
        <taxon>Shewanella</taxon>
    </lineage>
</organism>
<dbReference type="Pfam" id="PF21172">
    <property type="entry name" value="CueP"/>
    <property type="match status" value="1"/>
</dbReference>
<reference evidence="2 3" key="1">
    <citation type="submission" date="2019-12" db="EMBL/GenBank/DDBJ databases">
        <title>Shewanella insulae sp. nov., isolated from a tidal flat.</title>
        <authorList>
            <person name="Yoon J.-H."/>
        </authorList>
    </citation>
    <scope>NUCLEOTIDE SEQUENCE [LARGE SCALE GENOMIC DNA]</scope>
    <source>
        <strain evidence="2 3">JBTF-M18</strain>
    </source>
</reference>